<name>A0AAN9HT87_CROPI</name>
<reference evidence="2 3" key="1">
    <citation type="submission" date="2024-01" db="EMBL/GenBank/DDBJ databases">
        <title>The genomes of 5 underutilized Papilionoideae crops provide insights into root nodulation and disease resistanc.</title>
        <authorList>
            <person name="Yuan L."/>
        </authorList>
    </citation>
    <scope>NUCLEOTIDE SEQUENCE [LARGE SCALE GENOMIC DNA]</scope>
    <source>
        <strain evidence="2">ZHUSHIDOU_FW_LH</strain>
        <tissue evidence="2">Leaf</tissue>
    </source>
</reference>
<keyword evidence="3" id="KW-1185">Reference proteome</keyword>
<evidence type="ECO:0000313" key="3">
    <source>
        <dbReference type="Proteomes" id="UP001372338"/>
    </source>
</evidence>
<dbReference type="PANTHER" id="PTHR36595">
    <property type="entry name" value="TRANSMEMBRANE PROTEIN"/>
    <property type="match status" value="1"/>
</dbReference>
<organism evidence="2 3">
    <name type="scientific">Crotalaria pallida</name>
    <name type="common">Smooth rattlebox</name>
    <name type="synonym">Crotalaria striata</name>
    <dbReference type="NCBI Taxonomy" id="3830"/>
    <lineage>
        <taxon>Eukaryota</taxon>
        <taxon>Viridiplantae</taxon>
        <taxon>Streptophyta</taxon>
        <taxon>Embryophyta</taxon>
        <taxon>Tracheophyta</taxon>
        <taxon>Spermatophyta</taxon>
        <taxon>Magnoliopsida</taxon>
        <taxon>eudicotyledons</taxon>
        <taxon>Gunneridae</taxon>
        <taxon>Pentapetalae</taxon>
        <taxon>rosids</taxon>
        <taxon>fabids</taxon>
        <taxon>Fabales</taxon>
        <taxon>Fabaceae</taxon>
        <taxon>Papilionoideae</taxon>
        <taxon>50 kb inversion clade</taxon>
        <taxon>genistoids sensu lato</taxon>
        <taxon>core genistoids</taxon>
        <taxon>Crotalarieae</taxon>
        <taxon>Crotalaria</taxon>
    </lineage>
</organism>
<gene>
    <name evidence="2" type="ORF">RIF29_34174</name>
</gene>
<dbReference type="EMBL" id="JAYWIO010000007">
    <property type="protein sequence ID" value="KAK7251195.1"/>
    <property type="molecule type" value="Genomic_DNA"/>
</dbReference>
<comment type="caution">
    <text evidence="2">The sequence shown here is derived from an EMBL/GenBank/DDBJ whole genome shotgun (WGS) entry which is preliminary data.</text>
</comment>
<evidence type="ECO:0000256" key="1">
    <source>
        <dbReference type="SAM" id="Phobius"/>
    </source>
</evidence>
<keyword evidence="1" id="KW-0812">Transmembrane</keyword>
<keyword evidence="1" id="KW-0472">Membrane</keyword>
<evidence type="ECO:0000313" key="2">
    <source>
        <dbReference type="EMBL" id="KAK7251195.1"/>
    </source>
</evidence>
<dbReference type="AlphaFoldDB" id="A0AAN9HT87"/>
<accession>A0AAN9HT87</accession>
<dbReference type="PANTHER" id="PTHR36595:SF3">
    <property type="entry name" value="TRANSMEMBRANE PROTEIN"/>
    <property type="match status" value="1"/>
</dbReference>
<dbReference type="Proteomes" id="UP001372338">
    <property type="component" value="Unassembled WGS sequence"/>
</dbReference>
<sequence>MFMELDRILIPVILTVVGMLVFNSMSSSSSFLMFSVVNTIIFTIRVGSRQPPSTEVDKVFVVFLSILEEGIETQEGILEYATVDEVNESGDGYCKSLSYTKDEGVDNVDEISQIKRQEEESDDNLKTRIESFIAKVYQGWMEESRWDKYSSGLDI</sequence>
<protein>
    <submittedName>
        <fullName evidence="2">Uncharacterized protein</fullName>
    </submittedName>
</protein>
<proteinExistence type="predicted"/>
<keyword evidence="1" id="KW-1133">Transmembrane helix</keyword>
<feature type="transmembrane region" description="Helical" evidence="1">
    <location>
        <begin position="7"/>
        <end position="25"/>
    </location>
</feature>